<dbReference type="InterPro" id="IPR050793">
    <property type="entry name" value="CMP-NeuNAc_synthase"/>
</dbReference>
<dbReference type="SUPFAM" id="SSF53448">
    <property type="entry name" value="Nucleotide-diphospho-sugar transferases"/>
    <property type="match status" value="1"/>
</dbReference>
<dbReference type="PANTHER" id="PTHR21485">
    <property type="entry name" value="HAD SUPERFAMILY MEMBERS CMAS AND KDSC"/>
    <property type="match status" value="1"/>
</dbReference>
<dbReference type="GO" id="GO:0008781">
    <property type="term" value="F:N-acylneuraminate cytidylyltransferase activity"/>
    <property type="evidence" value="ECO:0007669"/>
    <property type="project" value="TreeGrafter"/>
</dbReference>
<evidence type="ECO:0000313" key="2">
    <source>
        <dbReference type="Proteomes" id="UP000002592"/>
    </source>
</evidence>
<dbReference type="KEGG" id="pme:NATL1_08741"/>
<name>A2C1S2_PROM1</name>
<dbReference type="Pfam" id="PF02348">
    <property type="entry name" value="CTP_transf_3"/>
    <property type="match status" value="1"/>
</dbReference>
<dbReference type="CDD" id="cd02513">
    <property type="entry name" value="CMP-NeuAc_Synthase"/>
    <property type="match status" value="1"/>
</dbReference>
<evidence type="ECO:0000313" key="1">
    <source>
        <dbReference type="EMBL" id="ABM75432.1"/>
    </source>
</evidence>
<sequence>MKSFNASEKYVSIVPVRKGSKGLKNKNLRELNGVPLYLIAVNQALRLTNKCILSTDIEEIFNNKPPRNCYIHKRRKELCQDSTRMNQVINNIINEMHLINSDVLLLQATSPLRKDSDIQNCMKLFSKKKYSMLLSVNKANSDILKHGTVDKSGFFRGLRDTKDCFANRQDLPTLFKPNGSIYIFNTKEFIKSNDFPINSIGIYEMPRERSIDIDNESDFEKVSTFMNI</sequence>
<gene>
    <name evidence="1" type="ordered locus">NATL1_08741</name>
</gene>
<proteinExistence type="predicted"/>
<organism evidence="1 2">
    <name type="scientific">Prochlorococcus marinus (strain NATL1A)</name>
    <dbReference type="NCBI Taxonomy" id="167555"/>
    <lineage>
        <taxon>Bacteria</taxon>
        <taxon>Bacillati</taxon>
        <taxon>Cyanobacteriota</taxon>
        <taxon>Cyanophyceae</taxon>
        <taxon>Synechococcales</taxon>
        <taxon>Prochlorococcaceae</taxon>
        <taxon>Prochlorococcus</taxon>
    </lineage>
</organism>
<dbReference type="AlphaFoldDB" id="A2C1S2"/>
<dbReference type="Gene3D" id="3.90.550.10">
    <property type="entry name" value="Spore Coat Polysaccharide Biosynthesis Protein SpsA, Chain A"/>
    <property type="match status" value="1"/>
</dbReference>
<dbReference type="InterPro" id="IPR029044">
    <property type="entry name" value="Nucleotide-diphossugar_trans"/>
</dbReference>
<evidence type="ECO:0008006" key="3">
    <source>
        <dbReference type="Google" id="ProtNLM"/>
    </source>
</evidence>
<dbReference type="InterPro" id="IPR003329">
    <property type="entry name" value="Cytidylyl_trans"/>
</dbReference>
<dbReference type="eggNOG" id="COG1083">
    <property type="taxonomic scope" value="Bacteria"/>
</dbReference>
<reference evidence="2" key="1">
    <citation type="journal article" date="2007" name="PLoS Genet.">
        <title>Patterns and implications of gene gain and loss in the evolution of Prochlorococcus.</title>
        <authorList>
            <person name="Kettler G.C."/>
            <person name="Martiny A.C."/>
            <person name="Huang K."/>
            <person name="Zucker J."/>
            <person name="Coleman M.L."/>
            <person name="Rodrigue S."/>
            <person name="Chen F."/>
            <person name="Lapidus A."/>
            <person name="Ferriera S."/>
            <person name="Johnson J."/>
            <person name="Steglich C."/>
            <person name="Church G.M."/>
            <person name="Richardson P."/>
            <person name="Chisholm S.W."/>
        </authorList>
    </citation>
    <scope>NUCLEOTIDE SEQUENCE [LARGE SCALE GENOMIC DNA]</scope>
    <source>
        <strain evidence="2">NATL1A</strain>
    </source>
</reference>
<dbReference type="HOGENOM" id="CLU_042930_1_0_3"/>
<protein>
    <recommendedName>
        <fullName evidence="3">N-acylneuraminate cytidylyltransferase</fullName>
    </recommendedName>
</protein>
<dbReference type="EMBL" id="CP000553">
    <property type="protein sequence ID" value="ABM75432.1"/>
    <property type="molecule type" value="Genomic_DNA"/>
</dbReference>
<dbReference type="RefSeq" id="WP_011823577.1">
    <property type="nucleotide sequence ID" value="NC_008819.1"/>
</dbReference>
<dbReference type="PANTHER" id="PTHR21485:SF6">
    <property type="entry name" value="N-ACYLNEURAMINATE CYTIDYLYLTRANSFERASE-RELATED"/>
    <property type="match status" value="1"/>
</dbReference>
<dbReference type="Proteomes" id="UP000002592">
    <property type="component" value="Chromosome"/>
</dbReference>
<accession>A2C1S2</accession>